<evidence type="ECO:0000313" key="2">
    <source>
        <dbReference type="EMBL" id="MCF2526570.1"/>
    </source>
</evidence>
<feature type="transmembrane region" description="Helical" evidence="1">
    <location>
        <begin position="45"/>
        <end position="67"/>
    </location>
</feature>
<dbReference type="Proteomes" id="UP001165378">
    <property type="component" value="Unassembled WGS sequence"/>
</dbReference>
<reference evidence="2" key="1">
    <citation type="submission" date="2022-01" db="EMBL/GenBank/DDBJ databases">
        <title>Genome-Based Taxonomic Classification of the Phylum Actinobacteria.</title>
        <authorList>
            <person name="Gao Y."/>
        </authorList>
    </citation>
    <scope>NUCLEOTIDE SEQUENCE</scope>
    <source>
        <strain evidence="2">KLBMP 8922</strain>
    </source>
</reference>
<name>A0AA41PVF1_9ACTN</name>
<sequence length="87" mass="8884">MYTPLAALVAAPEDTTTVGQGVTIGVPILIIFILFYLVTHKGYKMGGLILAFVAGVMLSGTAAAGSLSQLVESVVNAGVNAVTDVFQ</sequence>
<gene>
    <name evidence="2" type="ORF">LZ495_04945</name>
</gene>
<evidence type="ECO:0000313" key="3">
    <source>
        <dbReference type="Proteomes" id="UP001165378"/>
    </source>
</evidence>
<accession>A0AA41PVF1</accession>
<feature type="transmembrane region" description="Helical" evidence="1">
    <location>
        <begin position="20"/>
        <end position="38"/>
    </location>
</feature>
<protein>
    <submittedName>
        <fullName evidence="2">Uncharacterized protein</fullName>
    </submittedName>
</protein>
<evidence type="ECO:0000256" key="1">
    <source>
        <dbReference type="SAM" id="Phobius"/>
    </source>
</evidence>
<keyword evidence="3" id="KW-1185">Reference proteome</keyword>
<keyword evidence="1" id="KW-1133">Transmembrane helix</keyword>
<dbReference type="RefSeq" id="WP_235050678.1">
    <property type="nucleotide sequence ID" value="NZ_JAKFHA010000002.1"/>
</dbReference>
<comment type="caution">
    <text evidence="2">The sequence shown here is derived from an EMBL/GenBank/DDBJ whole genome shotgun (WGS) entry which is preliminary data.</text>
</comment>
<proteinExistence type="predicted"/>
<keyword evidence="1" id="KW-0812">Transmembrane</keyword>
<organism evidence="2 3">
    <name type="scientific">Yinghuangia soli</name>
    <dbReference type="NCBI Taxonomy" id="2908204"/>
    <lineage>
        <taxon>Bacteria</taxon>
        <taxon>Bacillati</taxon>
        <taxon>Actinomycetota</taxon>
        <taxon>Actinomycetes</taxon>
        <taxon>Kitasatosporales</taxon>
        <taxon>Streptomycetaceae</taxon>
        <taxon>Yinghuangia</taxon>
    </lineage>
</organism>
<keyword evidence="1" id="KW-0472">Membrane</keyword>
<dbReference type="EMBL" id="JAKFHA010000002">
    <property type="protein sequence ID" value="MCF2526570.1"/>
    <property type="molecule type" value="Genomic_DNA"/>
</dbReference>
<dbReference type="AlphaFoldDB" id="A0AA41PVF1"/>